<reference evidence="2" key="1">
    <citation type="submission" date="2022-07" db="EMBL/GenBank/DDBJ databases">
        <title>Genome Sequence of Physisporinus lineatus.</title>
        <authorList>
            <person name="Buettner E."/>
        </authorList>
    </citation>
    <scope>NUCLEOTIDE SEQUENCE</scope>
    <source>
        <strain evidence="2">VT162</strain>
    </source>
</reference>
<dbReference type="EMBL" id="JANAWD010000582">
    <property type="protein sequence ID" value="KAJ3477567.1"/>
    <property type="molecule type" value="Genomic_DNA"/>
</dbReference>
<feature type="compositionally biased region" description="Basic and acidic residues" evidence="1">
    <location>
        <begin position="294"/>
        <end position="304"/>
    </location>
</feature>
<evidence type="ECO:0000256" key="1">
    <source>
        <dbReference type="SAM" id="MobiDB-lite"/>
    </source>
</evidence>
<comment type="caution">
    <text evidence="2">The sequence shown here is derived from an EMBL/GenBank/DDBJ whole genome shotgun (WGS) entry which is preliminary data.</text>
</comment>
<sequence length="315" mass="35535">MTNDSTQTYATNTFAIIQPLAEFMFTPNKPSAPAENSQVIVNVERESDPVEYLSDDDMGHNFSPPPTPRISLSPPPPIECLRIESKAPSPVNKTCVQTASNSSDLSIQNGNVKLQSRQKRLGKRQSPIIRRKPRAIESGQLEFLMKRYSRLPKGSTRARCLYIGCQSPSAELNLRFLKDDGKRHREVHFTSHFPEDKRFSCPICEKSYACDTSPRAHFNGSSGSLCKEEWKRQHGERKPTLKDFTLRKALWEDGRWPATFMKPSLDDPFRRNYDEARTAQLEADAAKSGKGKARAVDSDDHTLDSDEGSMDCHTT</sequence>
<evidence type="ECO:0000313" key="2">
    <source>
        <dbReference type="EMBL" id="KAJ3477567.1"/>
    </source>
</evidence>
<keyword evidence="3" id="KW-1185">Reference proteome</keyword>
<evidence type="ECO:0000313" key="3">
    <source>
        <dbReference type="Proteomes" id="UP001212997"/>
    </source>
</evidence>
<feature type="region of interest" description="Disordered" evidence="1">
    <location>
        <begin position="282"/>
        <end position="315"/>
    </location>
</feature>
<gene>
    <name evidence="2" type="ORF">NLI96_g10371</name>
</gene>
<protein>
    <submittedName>
        <fullName evidence="2">Uncharacterized protein</fullName>
    </submittedName>
</protein>
<organism evidence="2 3">
    <name type="scientific">Meripilus lineatus</name>
    <dbReference type="NCBI Taxonomy" id="2056292"/>
    <lineage>
        <taxon>Eukaryota</taxon>
        <taxon>Fungi</taxon>
        <taxon>Dikarya</taxon>
        <taxon>Basidiomycota</taxon>
        <taxon>Agaricomycotina</taxon>
        <taxon>Agaricomycetes</taxon>
        <taxon>Polyporales</taxon>
        <taxon>Meripilaceae</taxon>
        <taxon>Meripilus</taxon>
    </lineage>
</organism>
<accession>A0AAD5UVJ3</accession>
<dbReference type="AlphaFoldDB" id="A0AAD5UVJ3"/>
<name>A0AAD5UVJ3_9APHY</name>
<proteinExistence type="predicted"/>
<dbReference type="Proteomes" id="UP001212997">
    <property type="component" value="Unassembled WGS sequence"/>
</dbReference>